<evidence type="ECO:0000256" key="1">
    <source>
        <dbReference type="ARBA" id="ARBA00001946"/>
    </source>
</evidence>
<reference evidence="6 7" key="1">
    <citation type="submission" date="2016-10" db="EMBL/GenBank/DDBJ databases">
        <authorList>
            <person name="de Groot N.N."/>
        </authorList>
    </citation>
    <scope>NUCLEOTIDE SEQUENCE [LARGE SCALE GENOMIC DNA]</scope>
    <source>
        <strain evidence="6 7">DSM 28129</strain>
    </source>
</reference>
<dbReference type="Proteomes" id="UP000198972">
    <property type="component" value="Unassembled WGS sequence"/>
</dbReference>
<accession>A0A1G7GWF6</accession>
<dbReference type="InterPro" id="IPR006879">
    <property type="entry name" value="YdjC-like"/>
</dbReference>
<dbReference type="GO" id="GO:0005975">
    <property type="term" value="P:carbohydrate metabolic process"/>
    <property type="evidence" value="ECO:0007669"/>
    <property type="project" value="InterPro"/>
</dbReference>
<evidence type="ECO:0000313" key="7">
    <source>
        <dbReference type="Proteomes" id="UP000198972"/>
    </source>
</evidence>
<evidence type="ECO:0000256" key="2">
    <source>
        <dbReference type="ARBA" id="ARBA00022723"/>
    </source>
</evidence>
<sequence length="303" mass="34187">MLEQLGLNPDDRAIIINADDFGISHSTNQAIMSLFHKGSSTSASLMVPCSAANEAADLCSKSNNSNVNVGIHLTLTSSESDSYRPVFQGYPLRSLVTADGFLPTDPAMIEKKAKPEEVRMELEAQIVKALSMGIDVTHLDSHAGTVMGVYAGRDFLEMVFDLCEKYELPFNLPLRIVEQRFFSKSLIRLFEQRIQSAKRRGILLIDDLIALPYHLDTEESYADMRDDVIRKIQTCKPGITQIVAHPAIVTDELKRLTPHFVKRELEYQLFNDPEVKQVLHSEGIHLISWREIRDLQKTMKRGC</sequence>
<evidence type="ECO:0008006" key="8">
    <source>
        <dbReference type="Google" id="ProtNLM"/>
    </source>
</evidence>
<proteinExistence type="predicted"/>
<dbReference type="PANTHER" id="PTHR31609:SF1">
    <property type="entry name" value="CARBOHYDRATE DEACETYLASE"/>
    <property type="match status" value="1"/>
</dbReference>
<dbReference type="AlphaFoldDB" id="A0A1G7GWF6"/>
<keyword evidence="3" id="KW-0378">Hydrolase</keyword>
<evidence type="ECO:0000256" key="3">
    <source>
        <dbReference type="ARBA" id="ARBA00022801"/>
    </source>
</evidence>
<keyword evidence="2" id="KW-0479">Metal-binding</keyword>
<dbReference type="Gene3D" id="3.20.20.370">
    <property type="entry name" value="Glycoside hydrolase/deacetylase"/>
    <property type="match status" value="1"/>
</dbReference>
<evidence type="ECO:0000313" key="6">
    <source>
        <dbReference type="EMBL" id="SDE92528.1"/>
    </source>
</evidence>
<gene>
    <name evidence="6" type="ORF">SAMN04488542_103230</name>
</gene>
<dbReference type="EMBL" id="FNBG01000003">
    <property type="protein sequence ID" value="SDE92528.1"/>
    <property type="molecule type" value="Genomic_DNA"/>
</dbReference>
<name>A0A1G7GWF6_9BACL</name>
<dbReference type="CDD" id="cd10802">
    <property type="entry name" value="YdjC_TTHB029_like"/>
    <property type="match status" value="1"/>
</dbReference>
<evidence type="ECO:0000256" key="4">
    <source>
        <dbReference type="ARBA" id="ARBA00022842"/>
    </source>
</evidence>
<evidence type="ECO:0000256" key="5">
    <source>
        <dbReference type="ARBA" id="ARBA00023277"/>
    </source>
</evidence>
<keyword evidence="4" id="KW-0460">Magnesium</keyword>
<organism evidence="6 7">
    <name type="scientific">Fontibacillus panacisegetis</name>
    <dbReference type="NCBI Taxonomy" id="670482"/>
    <lineage>
        <taxon>Bacteria</taxon>
        <taxon>Bacillati</taxon>
        <taxon>Bacillota</taxon>
        <taxon>Bacilli</taxon>
        <taxon>Bacillales</taxon>
        <taxon>Paenibacillaceae</taxon>
        <taxon>Fontibacillus</taxon>
    </lineage>
</organism>
<dbReference type="RefSeq" id="WP_175471315.1">
    <property type="nucleotide sequence ID" value="NZ_FNBG01000003.1"/>
</dbReference>
<dbReference type="PANTHER" id="PTHR31609">
    <property type="entry name" value="YDJC DEACETYLASE FAMILY MEMBER"/>
    <property type="match status" value="1"/>
</dbReference>
<protein>
    <recommendedName>
        <fullName evidence="8">YdjC-like protein</fullName>
    </recommendedName>
</protein>
<dbReference type="GO" id="GO:0016787">
    <property type="term" value="F:hydrolase activity"/>
    <property type="evidence" value="ECO:0007669"/>
    <property type="project" value="UniProtKB-KW"/>
</dbReference>
<dbReference type="SUPFAM" id="SSF88713">
    <property type="entry name" value="Glycoside hydrolase/deacetylase"/>
    <property type="match status" value="1"/>
</dbReference>
<dbReference type="Pfam" id="PF04794">
    <property type="entry name" value="YdjC"/>
    <property type="match status" value="1"/>
</dbReference>
<dbReference type="GO" id="GO:0046872">
    <property type="term" value="F:metal ion binding"/>
    <property type="evidence" value="ECO:0007669"/>
    <property type="project" value="UniProtKB-KW"/>
</dbReference>
<keyword evidence="7" id="KW-1185">Reference proteome</keyword>
<dbReference type="InterPro" id="IPR011330">
    <property type="entry name" value="Glyco_hydro/deAcase_b/a-brl"/>
</dbReference>
<keyword evidence="5" id="KW-0119">Carbohydrate metabolism</keyword>
<dbReference type="STRING" id="670482.SAMN04488542_103230"/>
<comment type="cofactor">
    <cofactor evidence="1">
        <name>Mg(2+)</name>
        <dbReference type="ChEBI" id="CHEBI:18420"/>
    </cofactor>
</comment>
<dbReference type="GO" id="GO:0019213">
    <property type="term" value="F:deacetylase activity"/>
    <property type="evidence" value="ECO:0007669"/>
    <property type="project" value="TreeGrafter"/>
</dbReference>